<accession>A0A6J4QRK5</accession>
<comment type="subcellular location">
    <subcellularLocation>
        <location evidence="1">Cell membrane</location>
        <topology evidence="1">Multi-pass membrane protein</topology>
    </subcellularLocation>
</comment>
<gene>
    <name evidence="9" type="ORF">AVDCRST_MAG80-2506</name>
</gene>
<feature type="transmembrane region" description="Helical" evidence="8">
    <location>
        <begin position="12"/>
        <end position="29"/>
    </location>
</feature>
<dbReference type="Pfam" id="PF01594">
    <property type="entry name" value="AI-2E_transport"/>
    <property type="match status" value="1"/>
</dbReference>
<evidence type="ECO:0000256" key="4">
    <source>
        <dbReference type="ARBA" id="ARBA00022475"/>
    </source>
</evidence>
<dbReference type="GO" id="GO:0005886">
    <property type="term" value="C:plasma membrane"/>
    <property type="evidence" value="ECO:0007669"/>
    <property type="project" value="UniProtKB-SubCell"/>
</dbReference>
<feature type="transmembrane region" description="Helical" evidence="8">
    <location>
        <begin position="63"/>
        <end position="86"/>
    </location>
</feature>
<feature type="transmembrane region" description="Helical" evidence="8">
    <location>
        <begin position="149"/>
        <end position="172"/>
    </location>
</feature>
<keyword evidence="7 8" id="KW-0472">Membrane</keyword>
<keyword evidence="5 8" id="KW-0812">Transmembrane</keyword>
<dbReference type="GO" id="GO:0055085">
    <property type="term" value="P:transmembrane transport"/>
    <property type="evidence" value="ECO:0007669"/>
    <property type="project" value="TreeGrafter"/>
</dbReference>
<feature type="transmembrane region" description="Helical" evidence="8">
    <location>
        <begin position="271"/>
        <end position="293"/>
    </location>
</feature>
<evidence type="ECO:0000256" key="2">
    <source>
        <dbReference type="ARBA" id="ARBA00009773"/>
    </source>
</evidence>
<evidence type="ECO:0000256" key="3">
    <source>
        <dbReference type="ARBA" id="ARBA00022448"/>
    </source>
</evidence>
<dbReference type="EMBL" id="CADCVC010000223">
    <property type="protein sequence ID" value="CAA9452969.1"/>
    <property type="molecule type" value="Genomic_DNA"/>
</dbReference>
<evidence type="ECO:0000256" key="6">
    <source>
        <dbReference type="ARBA" id="ARBA00022989"/>
    </source>
</evidence>
<dbReference type="InterPro" id="IPR002549">
    <property type="entry name" value="AI-2E-like"/>
</dbReference>
<reference evidence="9" key="1">
    <citation type="submission" date="2020-02" db="EMBL/GenBank/DDBJ databases">
        <authorList>
            <person name="Meier V. D."/>
        </authorList>
    </citation>
    <scope>NUCLEOTIDE SEQUENCE</scope>
    <source>
        <strain evidence="9">AVDCRST_MAG80</strain>
    </source>
</reference>
<evidence type="ECO:0000256" key="5">
    <source>
        <dbReference type="ARBA" id="ARBA00022692"/>
    </source>
</evidence>
<protein>
    <recommendedName>
        <fullName evidence="10">AI-2E family transporter</fullName>
    </recommendedName>
</protein>
<organism evidence="9">
    <name type="scientific">uncultured Rubrobacteraceae bacterium</name>
    <dbReference type="NCBI Taxonomy" id="349277"/>
    <lineage>
        <taxon>Bacteria</taxon>
        <taxon>Bacillati</taxon>
        <taxon>Actinomycetota</taxon>
        <taxon>Rubrobacteria</taxon>
        <taxon>Rubrobacterales</taxon>
        <taxon>Rubrobacteraceae</taxon>
        <taxon>environmental samples</taxon>
    </lineage>
</organism>
<dbReference type="PANTHER" id="PTHR21716">
    <property type="entry name" value="TRANSMEMBRANE PROTEIN"/>
    <property type="match status" value="1"/>
</dbReference>
<feature type="transmembrane region" description="Helical" evidence="8">
    <location>
        <begin position="305"/>
        <end position="335"/>
    </location>
</feature>
<evidence type="ECO:0000313" key="9">
    <source>
        <dbReference type="EMBL" id="CAA9452969.1"/>
    </source>
</evidence>
<comment type="similarity">
    <text evidence="2">Belongs to the autoinducer-2 exporter (AI-2E) (TC 2.A.86) family.</text>
</comment>
<evidence type="ECO:0000256" key="1">
    <source>
        <dbReference type="ARBA" id="ARBA00004651"/>
    </source>
</evidence>
<proteinExistence type="inferred from homology"/>
<keyword evidence="6 8" id="KW-1133">Transmembrane helix</keyword>
<keyword evidence="4" id="KW-1003">Cell membrane</keyword>
<dbReference type="AlphaFoldDB" id="A0A6J4QRK5"/>
<sequence>MERSGMQGRKAYVAIGLTLAFLLGVYFVYPIRVVVLVFLLTLLLSTIMSAPVNYLAHRGIPRVWGTLAVFVGLLLGLQVVVEFAIAPLVDQTQRLLADFPTLLAEVRNLVNRLEQTTRLDFAEPLYAERLLEEAQDRVSGLSVETVASAGYSVANIVYLVVVILLTSVYAVLQPAPLVRGFIALFPADRRQQVREMLKKMYWNVQRWLLGQFTDKMIVGLLIGLGLWLIGIPFALLLGILTGLLGLIPYVGIVVSLVPPVLLALASNPTDVLWVAAVYFLVLQLEADLIYPVVMSRAVSLHPAAIIFGLFVMSVFFGFVGLLLAVPLVAALQVMLRELWTARMDQLGIDPNPPPEKEEEPARPKISRLQRLLNVLRRS</sequence>
<feature type="transmembrane region" description="Helical" evidence="8">
    <location>
        <begin position="216"/>
        <end position="240"/>
    </location>
</feature>
<feature type="transmembrane region" description="Helical" evidence="8">
    <location>
        <begin position="35"/>
        <end position="56"/>
    </location>
</feature>
<feature type="transmembrane region" description="Helical" evidence="8">
    <location>
        <begin position="246"/>
        <end position="264"/>
    </location>
</feature>
<evidence type="ECO:0000256" key="8">
    <source>
        <dbReference type="SAM" id="Phobius"/>
    </source>
</evidence>
<evidence type="ECO:0000256" key="7">
    <source>
        <dbReference type="ARBA" id="ARBA00023136"/>
    </source>
</evidence>
<name>A0A6J4QRK5_9ACTN</name>
<keyword evidence="3" id="KW-0813">Transport</keyword>
<dbReference type="PANTHER" id="PTHR21716:SF53">
    <property type="entry name" value="PERMEASE PERM-RELATED"/>
    <property type="match status" value="1"/>
</dbReference>
<evidence type="ECO:0008006" key="10">
    <source>
        <dbReference type="Google" id="ProtNLM"/>
    </source>
</evidence>